<dbReference type="EMBL" id="CAXKWB010000861">
    <property type="protein sequence ID" value="CAL4062552.1"/>
    <property type="molecule type" value="Genomic_DNA"/>
</dbReference>
<sequence length="280" mass="31144">MGLKGLRVVVLSGEGGVPCEECGWTGSRGDGGSGTAGAPQACSKCGGATPITQQPSPLNGHVVPHQSTYQADHYITQEPIRVVLLGAKEVGKTSLVKQFVSQEFSHKYEATTTRTTYSPSVFVNDHLCQLTIADLPPIQNFPHSSFEEWNDYRFFGLRCAMAYVFIFDLTCPDSFAHIKALRDQMYDSRDMREVGVVVVGNKKDLVDTSEGREKRDIASFVKKQWKASYVEVSAKCNWHVIAAFKELIVAFEEAQQNRDGRHHNLHELHEAIEHSKCTIL</sequence>
<comment type="caution">
    <text evidence="1">The sequence shown here is derived from an EMBL/GenBank/DDBJ whole genome shotgun (WGS) entry which is preliminary data.</text>
</comment>
<proteinExistence type="predicted"/>
<feature type="non-terminal residue" evidence="1">
    <location>
        <position position="280"/>
    </location>
</feature>
<dbReference type="InterPro" id="IPR052661">
    <property type="entry name" value="Ras-like_GTPase_Reg"/>
</dbReference>
<dbReference type="NCBIfam" id="TIGR00231">
    <property type="entry name" value="small_GTP"/>
    <property type="match status" value="1"/>
</dbReference>
<organism evidence="1 2">
    <name type="scientific">Meganyctiphanes norvegica</name>
    <name type="common">Northern krill</name>
    <name type="synonym">Thysanopoda norvegica</name>
    <dbReference type="NCBI Taxonomy" id="48144"/>
    <lineage>
        <taxon>Eukaryota</taxon>
        <taxon>Metazoa</taxon>
        <taxon>Ecdysozoa</taxon>
        <taxon>Arthropoda</taxon>
        <taxon>Crustacea</taxon>
        <taxon>Multicrustacea</taxon>
        <taxon>Malacostraca</taxon>
        <taxon>Eumalacostraca</taxon>
        <taxon>Eucarida</taxon>
        <taxon>Euphausiacea</taxon>
        <taxon>Euphausiidae</taxon>
        <taxon>Meganyctiphanes</taxon>
    </lineage>
</organism>
<dbReference type="PROSITE" id="PS51421">
    <property type="entry name" value="RAS"/>
    <property type="match status" value="1"/>
</dbReference>
<dbReference type="SUPFAM" id="SSF52540">
    <property type="entry name" value="P-loop containing nucleoside triphosphate hydrolases"/>
    <property type="match status" value="1"/>
</dbReference>
<dbReference type="InterPro" id="IPR005225">
    <property type="entry name" value="Small_GTP-bd"/>
</dbReference>
<gene>
    <name evidence="1" type="ORF">MNOR_LOCUS2721</name>
</gene>
<dbReference type="PANTHER" id="PTHR46350:SF2">
    <property type="entry name" value="RAS LIKE FAMILY 10 MEMBER B"/>
    <property type="match status" value="1"/>
</dbReference>
<name>A0AAV2PNJ6_MEGNR</name>
<dbReference type="GO" id="GO:0005525">
    <property type="term" value="F:GTP binding"/>
    <property type="evidence" value="ECO:0007669"/>
    <property type="project" value="InterPro"/>
</dbReference>
<dbReference type="Gene3D" id="3.40.50.300">
    <property type="entry name" value="P-loop containing nucleotide triphosphate hydrolases"/>
    <property type="match status" value="1"/>
</dbReference>
<dbReference type="PANTHER" id="PTHR46350">
    <property type="entry name" value="RAS LIKE FAMILY 10 MEMBER B-RELATED"/>
    <property type="match status" value="1"/>
</dbReference>
<accession>A0AAV2PNJ6</accession>
<reference evidence="1 2" key="1">
    <citation type="submission" date="2024-05" db="EMBL/GenBank/DDBJ databases">
        <authorList>
            <person name="Wallberg A."/>
        </authorList>
    </citation>
    <scope>NUCLEOTIDE SEQUENCE [LARGE SCALE GENOMIC DNA]</scope>
</reference>
<dbReference type="Pfam" id="PF00071">
    <property type="entry name" value="Ras"/>
    <property type="match status" value="1"/>
</dbReference>
<dbReference type="SMART" id="SM00175">
    <property type="entry name" value="RAB"/>
    <property type="match status" value="1"/>
</dbReference>
<protein>
    <submittedName>
        <fullName evidence="1">Uncharacterized protein</fullName>
    </submittedName>
</protein>
<dbReference type="SMART" id="SM00173">
    <property type="entry name" value="RAS"/>
    <property type="match status" value="1"/>
</dbReference>
<dbReference type="GO" id="GO:0003924">
    <property type="term" value="F:GTPase activity"/>
    <property type="evidence" value="ECO:0007669"/>
    <property type="project" value="InterPro"/>
</dbReference>
<dbReference type="PROSITE" id="PS51419">
    <property type="entry name" value="RAB"/>
    <property type="match status" value="1"/>
</dbReference>
<dbReference type="SMART" id="SM00174">
    <property type="entry name" value="RHO"/>
    <property type="match status" value="1"/>
</dbReference>
<keyword evidence="2" id="KW-1185">Reference proteome</keyword>
<dbReference type="PRINTS" id="PR00449">
    <property type="entry name" value="RASTRNSFRMNG"/>
</dbReference>
<dbReference type="InterPro" id="IPR001806">
    <property type="entry name" value="Small_GTPase"/>
</dbReference>
<dbReference type="AlphaFoldDB" id="A0AAV2PNJ6"/>
<evidence type="ECO:0000313" key="1">
    <source>
        <dbReference type="EMBL" id="CAL4062552.1"/>
    </source>
</evidence>
<dbReference type="InterPro" id="IPR027417">
    <property type="entry name" value="P-loop_NTPase"/>
</dbReference>
<dbReference type="Proteomes" id="UP001497623">
    <property type="component" value="Unassembled WGS sequence"/>
</dbReference>
<evidence type="ECO:0000313" key="2">
    <source>
        <dbReference type="Proteomes" id="UP001497623"/>
    </source>
</evidence>